<keyword evidence="3" id="KW-1185">Reference proteome</keyword>
<organism evidence="2 3">
    <name type="scientific">Oxalobacter vibrioformis</name>
    <dbReference type="NCBI Taxonomy" id="933080"/>
    <lineage>
        <taxon>Bacteria</taxon>
        <taxon>Pseudomonadati</taxon>
        <taxon>Pseudomonadota</taxon>
        <taxon>Betaproteobacteria</taxon>
        <taxon>Burkholderiales</taxon>
        <taxon>Oxalobacteraceae</taxon>
        <taxon>Oxalobacter</taxon>
    </lineage>
</organism>
<dbReference type="KEGG" id="ovb:NB640_01725"/>
<reference evidence="2" key="1">
    <citation type="journal article" date="2022" name="Front. Microbiol.">
        <title>New perspectives on an old grouping: The genomic and phenotypic variability of Oxalobacter formigenes and the implications for calcium oxalate stone prevention.</title>
        <authorList>
            <person name="Chmiel J.A."/>
            <person name="Carr C."/>
            <person name="Stuivenberg G.A."/>
            <person name="Venema R."/>
            <person name="Chanyi R.M."/>
            <person name="Al K.F."/>
            <person name="Giguere D."/>
            <person name="Say H."/>
            <person name="Akouris P.P."/>
            <person name="Dominguez Romero S.A."/>
            <person name="Kwong A."/>
            <person name="Tai V."/>
            <person name="Koval S.F."/>
            <person name="Razvi H."/>
            <person name="Bjazevic J."/>
            <person name="Burton J.P."/>
        </authorList>
    </citation>
    <scope>NUCLEOTIDE SEQUENCE</scope>
    <source>
        <strain evidence="2">WoOx3</strain>
    </source>
</reference>
<evidence type="ECO:0000313" key="2">
    <source>
        <dbReference type="EMBL" id="WAW10410.1"/>
    </source>
</evidence>
<evidence type="ECO:0000256" key="1">
    <source>
        <dbReference type="SAM" id="MobiDB-lite"/>
    </source>
</evidence>
<dbReference type="RefSeq" id="WP_269309423.1">
    <property type="nucleotide sequence ID" value="NZ_CP098242.1"/>
</dbReference>
<accession>A0A9E9P3N1</accession>
<evidence type="ECO:0000313" key="3">
    <source>
        <dbReference type="Proteomes" id="UP001156215"/>
    </source>
</evidence>
<dbReference type="EMBL" id="CP098242">
    <property type="protein sequence ID" value="WAW10410.1"/>
    <property type="molecule type" value="Genomic_DNA"/>
</dbReference>
<name>A0A9E9P3N1_9BURK</name>
<protein>
    <submittedName>
        <fullName evidence="2">Uncharacterized protein</fullName>
    </submittedName>
</protein>
<dbReference type="AlphaFoldDB" id="A0A9E9P3N1"/>
<proteinExistence type="predicted"/>
<dbReference type="Proteomes" id="UP001156215">
    <property type="component" value="Chromosome"/>
</dbReference>
<feature type="compositionally biased region" description="Polar residues" evidence="1">
    <location>
        <begin position="1"/>
        <end position="24"/>
    </location>
</feature>
<gene>
    <name evidence="2" type="ORF">NB640_01725</name>
</gene>
<sequence length="99" mass="11144">MSISNISAKHTINKETPTNQSKTTVAEPFDHIMQEEIATLKLSFSQPPLLSADTSLPRMEENESTEIDHVDAFIHQALAQAPEAERKIWARMKEELGIQ</sequence>
<feature type="region of interest" description="Disordered" evidence="1">
    <location>
        <begin position="1"/>
        <end position="26"/>
    </location>
</feature>